<proteinExistence type="predicted"/>
<reference evidence="1" key="2">
    <citation type="journal article" date="2015" name="Fish Shellfish Immunol.">
        <title>Early steps in the European eel (Anguilla anguilla)-Vibrio vulnificus interaction in the gills: Role of the RtxA13 toxin.</title>
        <authorList>
            <person name="Callol A."/>
            <person name="Pajuelo D."/>
            <person name="Ebbesson L."/>
            <person name="Teles M."/>
            <person name="MacKenzie S."/>
            <person name="Amaro C."/>
        </authorList>
    </citation>
    <scope>NUCLEOTIDE SEQUENCE</scope>
</reference>
<dbReference type="EMBL" id="GBXM01024511">
    <property type="protein sequence ID" value="JAH84066.1"/>
    <property type="molecule type" value="Transcribed_RNA"/>
</dbReference>
<protein>
    <submittedName>
        <fullName evidence="1">Uncharacterized protein</fullName>
    </submittedName>
</protein>
<reference evidence="1" key="1">
    <citation type="submission" date="2014-11" db="EMBL/GenBank/DDBJ databases">
        <authorList>
            <person name="Amaro Gonzalez C."/>
        </authorList>
    </citation>
    <scope>NUCLEOTIDE SEQUENCE</scope>
</reference>
<accession>A0A0E9W164</accession>
<sequence>MLFFSQTNKWTKNDSVIQCSI</sequence>
<organism evidence="1">
    <name type="scientific">Anguilla anguilla</name>
    <name type="common">European freshwater eel</name>
    <name type="synonym">Muraena anguilla</name>
    <dbReference type="NCBI Taxonomy" id="7936"/>
    <lineage>
        <taxon>Eukaryota</taxon>
        <taxon>Metazoa</taxon>
        <taxon>Chordata</taxon>
        <taxon>Craniata</taxon>
        <taxon>Vertebrata</taxon>
        <taxon>Euteleostomi</taxon>
        <taxon>Actinopterygii</taxon>
        <taxon>Neopterygii</taxon>
        <taxon>Teleostei</taxon>
        <taxon>Anguilliformes</taxon>
        <taxon>Anguillidae</taxon>
        <taxon>Anguilla</taxon>
    </lineage>
</organism>
<dbReference type="AlphaFoldDB" id="A0A0E9W164"/>
<evidence type="ECO:0000313" key="1">
    <source>
        <dbReference type="EMBL" id="JAH84066.1"/>
    </source>
</evidence>
<name>A0A0E9W164_ANGAN</name>